<reference evidence="2" key="1">
    <citation type="submission" date="2019-08" db="EMBL/GenBank/DDBJ databases">
        <authorList>
            <person name="Kucharzyk K."/>
            <person name="Murdoch R.W."/>
            <person name="Higgins S."/>
            <person name="Loffler F."/>
        </authorList>
    </citation>
    <scope>NUCLEOTIDE SEQUENCE</scope>
</reference>
<dbReference type="EMBL" id="VSSQ01007892">
    <property type="protein sequence ID" value="MPM37284.1"/>
    <property type="molecule type" value="Genomic_DNA"/>
</dbReference>
<evidence type="ECO:0000313" key="2">
    <source>
        <dbReference type="EMBL" id="MPM37284.1"/>
    </source>
</evidence>
<feature type="region of interest" description="Disordered" evidence="1">
    <location>
        <begin position="484"/>
        <end position="507"/>
    </location>
</feature>
<accession>A0A644ZHH6</accession>
<comment type="caution">
    <text evidence="2">The sequence shown here is derived from an EMBL/GenBank/DDBJ whole genome shotgun (WGS) entry which is preliminary data.</text>
</comment>
<evidence type="ECO:0000256" key="1">
    <source>
        <dbReference type="SAM" id="MobiDB-lite"/>
    </source>
</evidence>
<protein>
    <submittedName>
        <fullName evidence="2">Uncharacterized protein</fullName>
    </submittedName>
</protein>
<organism evidence="2">
    <name type="scientific">bioreactor metagenome</name>
    <dbReference type="NCBI Taxonomy" id="1076179"/>
    <lineage>
        <taxon>unclassified sequences</taxon>
        <taxon>metagenomes</taxon>
        <taxon>ecological metagenomes</taxon>
    </lineage>
</organism>
<sequence length="507" mass="52396">MCLPHAEDGHGLPGDVRVVVVSGEELGAEARCEERNGDAGVGVGGPADAGLPVEDVGDLHREGLVAAVEQEGGFVLGPFLLLEHAVFEGRPEFAQFEVGEGHGEGDPGFVIAGPGLFLEGGAFFGGGGAEPEGSGDEGHHLLEGLFAFFAEGGDLPVEGLVGLLLVGDLLEEGFVLGSGEADAHAAGLMVSHDDDQRLVRVLLSEGQGFLHGRVEGEGVADGCSRVVRVAGPVDLAALDHKEEPFRVVEHLDALAGEFGEGEFLIRPVHVVGHGVAAVQDGIHRYDLRAGLRREDVFPGAENLVALLLRDFVQIFAVLFLAGALVQPAAGEEIEAAVDELLSDAVVVVPGRDGGVKGCGGGVVQGDGGEDADFHSLGADHLGDGGELLFLGGVHADDAVVRLVARGEGRGRGGRVGDEGVGGVGGDHPLHREAAQGQLLDRGLAARPVDGTVVNLRRVDLLEPQAVADEHENVLCLPAAPVVARPGRPGRRCQRQQDNERQSCSVPK</sequence>
<name>A0A644ZHH6_9ZZZZ</name>
<proteinExistence type="predicted"/>
<gene>
    <name evidence="2" type="ORF">SDC9_83893</name>
</gene>
<dbReference type="AlphaFoldDB" id="A0A644ZHH6"/>